<name>A0A0C2YCU0_HEBCY</name>
<accession>A0A0C2YCU0</accession>
<proteinExistence type="predicted"/>
<dbReference type="STRING" id="686832.A0A0C2YCU0"/>
<protein>
    <recommendedName>
        <fullName evidence="1">Beta-lactamase-related domain-containing protein</fullName>
    </recommendedName>
</protein>
<dbReference type="HOGENOM" id="CLU_020027_11_1_1"/>
<dbReference type="SUPFAM" id="SSF56601">
    <property type="entry name" value="beta-lactamase/transpeptidase-like"/>
    <property type="match status" value="1"/>
</dbReference>
<reference evidence="3" key="2">
    <citation type="submission" date="2015-01" db="EMBL/GenBank/DDBJ databases">
        <title>Evolutionary Origins and Diversification of the Mycorrhizal Mutualists.</title>
        <authorList>
            <consortium name="DOE Joint Genome Institute"/>
            <consortium name="Mycorrhizal Genomics Consortium"/>
            <person name="Kohler A."/>
            <person name="Kuo A."/>
            <person name="Nagy L.G."/>
            <person name="Floudas D."/>
            <person name="Copeland A."/>
            <person name="Barry K.W."/>
            <person name="Cichocki N."/>
            <person name="Veneault-Fourrey C."/>
            <person name="LaButti K."/>
            <person name="Lindquist E.A."/>
            <person name="Lipzen A."/>
            <person name="Lundell T."/>
            <person name="Morin E."/>
            <person name="Murat C."/>
            <person name="Riley R."/>
            <person name="Ohm R."/>
            <person name="Sun H."/>
            <person name="Tunlid A."/>
            <person name="Henrissat B."/>
            <person name="Grigoriev I.V."/>
            <person name="Hibbett D.S."/>
            <person name="Martin F."/>
        </authorList>
    </citation>
    <scope>NUCLEOTIDE SEQUENCE [LARGE SCALE GENOMIC DNA]</scope>
    <source>
        <strain evidence="3">h7</strain>
    </source>
</reference>
<evidence type="ECO:0000313" key="3">
    <source>
        <dbReference type="Proteomes" id="UP000053424"/>
    </source>
</evidence>
<dbReference type="InterPro" id="IPR001466">
    <property type="entry name" value="Beta-lactam-related"/>
</dbReference>
<dbReference type="Proteomes" id="UP000053424">
    <property type="component" value="Unassembled WGS sequence"/>
</dbReference>
<organism evidence="2 3">
    <name type="scientific">Hebeloma cylindrosporum</name>
    <dbReference type="NCBI Taxonomy" id="76867"/>
    <lineage>
        <taxon>Eukaryota</taxon>
        <taxon>Fungi</taxon>
        <taxon>Dikarya</taxon>
        <taxon>Basidiomycota</taxon>
        <taxon>Agaricomycotina</taxon>
        <taxon>Agaricomycetes</taxon>
        <taxon>Agaricomycetidae</taxon>
        <taxon>Agaricales</taxon>
        <taxon>Agaricineae</taxon>
        <taxon>Hymenogastraceae</taxon>
        <taxon>Hebeloma</taxon>
    </lineage>
</organism>
<dbReference type="Pfam" id="PF00144">
    <property type="entry name" value="Beta-lactamase"/>
    <property type="match status" value="1"/>
</dbReference>
<dbReference type="InterPro" id="IPR012338">
    <property type="entry name" value="Beta-lactam/transpept-like"/>
</dbReference>
<dbReference type="AlphaFoldDB" id="A0A0C2YCU0"/>
<dbReference type="Gene3D" id="3.40.710.10">
    <property type="entry name" value="DD-peptidase/beta-lactamase superfamily"/>
    <property type="match status" value="1"/>
</dbReference>
<dbReference type="PANTHER" id="PTHR43283:SF3">
    <property type="entry name" value="BETA-LACTAMASE FAMILY PROTEIN (AFU_ORTHOLOGUE AFUA_5G07500)"/>
    <property type="match status" value="1"/>
</dbReference>
<dbReference type="OrthoDB" id="428260at2759"/>
<keyword evidence="3" id="KW-1185">Reference proteome</keyword>
<sequence length="406" mass="44865">MVKLTPSGKDALDNLIASAAHGGKIPGFVFGATTADEEIYFKGSGNKVFGDPSSGEVDPDSTLWVCSQTKMIAHIAALQLIEQGKFTQSTPVSEFFPEFANPIVLDDISSTSPSFKQAKTVVTVKHLLNFSSGLYYPVDRDAASRMPNAYAEAHDMQDPHSTFFKTVKVNEEICPESRLKFEPGTDFAYGYSSDVLGFIVEKVSGKTLEQYFQDHIFKPLGMKGSFYLTPELEENMLSLTYRRNGVLEAWNYQPETTVIERDPTKVSRHLGGVGLYISLRHYLTLLRHLLQIHAGTATNPILKQETVHEMFVPTLTDAGSKSVDMFTVVVPPGGQWSTALALTTTDWPKRRRKGSAFWSGWAGTYFWIDPTTGIAAVFGTQIIPTRDIEVIKTFASCEETLYAGLA</sequence>
<dbReference type="PANTHER" id="PTHR43283">
    <property type="entry name" value="BETA-LACTAMASE-RELATED"/>
    <property type="match status" value="1"/>
</dbReference>
<feature type="domain" description="Beta-lactamase-related" evidence="1">
    <location>
        <begin position="12"/>
        <end position="378"/>
    </location>
</feature>
<reference evidence="2 3" key="1">
    <citation type="submission" date="2014-04" db="EMBL/GenBank/DDBJ databases">
        <authorList>
            <consortium name="DOE Joint Genome Institute"/>
            <person name="Kuo A."/>
            <person name="Gay G."/>
            <person name="Dore J."/>
            <person name="Kohler A."/>
            <person name="Nagy L.G."/>
            <person name="Floudas D."/>
            <person name="Copeland A."/>
            <person name="Barry K.W."/>
            <person name="Cichocki N."/>
            <person name="Veneault-Fourrey C."/>
            <person name="LaButti K."/>
            <person name="Lindquist E.A."/>
            <person name="Lipzen A."/>
            <person name="Lundell T."/>
            <person name="Morin E."/>
            <person name="Murat C."/>
            <person name="Sun H."/>
            <person name="Tunlid A."/>
            <person name="Henrissat B."/>
            <person name="Grigoriev I.V."/>
            <person name="Hibbett D.S."/>
            <person name="Martin F."/>
            <person name="Nordberg H.P."/>
            <person name="Cantor M.N."/>
            <person name="Hua S.X."/>
        </authorList>
    </citation>
    <scope>NUCLEOTIDE SEQUENCE [LARGE SCALE GENOMIC DNA]</scope>
    <source>
        <strain evidence="3">h7</strain>
    </source>
</reference>
<evidence type="ECO:0000259" key="1">
    <source>
        <dbReference type="Pfam" id="PF00144"/>
    </source>
</evidence>
<evidence type="ECO:0000313" key="2">
    <source>
        <dbReference type="EMBL" id="KIM38847.1"/>
    </source>
</evidence>
<dbReference type="InterPro" id="IPR050789">
    <property type="entry name" value="Diverse_Enzym_Activities"/>
</dbReference>
<dbReference type="EMBL" id="KN831788">
    <property type="protein sequence ID" value="KIM38847.1"/>
    <property type="molecule type" value="Genomic_DNA"/>
</dbReference>
<gene>
    <name evidence="2" type="ORF">M413DRAFT_19920</name>
</gene>